<sequence length="203" mass="23084">MDAISQQEVALTLIKFLGSSSWHPVSTFRRATNLHPPTATNLCGWYFMKVGHIECMAASLQLALYTWYHQHKKKDLGLGQKDWLCLFQEQVKDDKNSSSNAFTKKCEGIANGECVTRESQVKEKTKENVDKLKQLQQQPDTTSLHLSTKFIKEEQDEYWSHSINYCQKIEGAQYLSGEEPTSPLASQLNMTLNSPILLLSQGR</sequence>
<accession>A0A5B7F0Z1</accession>
<evidence type="ECO:0000313" key="1">
    <source>
        <dbReference type="EMBL" id="MPC38889.1"/>
    </source>
</evidence>
<dbReference type="Proteomes" id="UP000324222">
    <property type="component" value="Unassembled WGS sequence"/>
</dbReference>
<evidence type="ECO:0000313" key="2">
    <source>
        <dbReference type="Proteomes" id="UP000324222"/>
    </source>
</evidence>
<dbReference type="OrthoDB" id="21095at2759"/>
<keyword evidence="2" id="KW-1185">Reference proteome</keyword>
<dbReference type="AlphaFoldDB" id="A0A5B7F0Z1"/>
<name>A0A5B7F0Z1_PORTR</name>
<comment type="caution">
    <text evidence="1">The sequence shown here is derived from an EMBL/GenBank/DDBJ whole genome shotgun (WGS) entry which is preliminary data.</text>
</comment>
<proteinExistence type="predicted"/>
<protein>
    <submittedName>
        <fullName evidence="1">Uncharacterized protein</fullName>
    </submittedName>
</protein>
<organism evidence="1 2">
    <name type="scientific">Portunus trituberculatus</name>
    <name type="common">Swimming crab</name>
    <name type="synonym">Neptunus trituberculatus</name>
    <dbReference type="NCBI Taxonomy" id="210409"/>
    <lineage>
        <taxon>Eukaryota</taxon>
        <taxon>Metazoa</taxon>
        <taxon>Ecdysozoa</taxon>
        <taxon>Arthropoda</taxon>
        <taxon>Crustacea</taxon>
        <taxon>Multicrustacea</taxon>
        <taxon>Malacostraca</taxon>
        <taxon>Eumalacostraca</taxon>
        <taxon>Eucarida</taxon>
        <taxon>Decapoda</taxon>
        <taxon>Pleocyemata</taxon>
        <taxon>Brachyura</taxon>
        <taxon>Eubrachyura</taxon>
        <taxon>Portunoidea</taxon>
        <taxon>Portunidae</taxon>
        <taxon>Portuninae</taxon>
        <taxon>Portunus</taxon>
    </lineage>
</organism>
<reference evidence="1 2" key="1">
    <citation type="submission" date="2019-05" db="EMBL/GenBank/DDBJ databases">
        <title>Another draft genome of Portunus trituberculatus and its Hox gene families provides insights of decapod evolution.</title>
        <authorList>
            <person name="Jeong J.-H."/>
            <person name="Song I."/>
            <person name="Kim S."/>
            <person name="Choi T."/>
            <person name="Kim D."/>
            <person name="Ryu S."/>
            <person name="Kim W."/>
        </authorList>
    </citation>
    <scope>NUCLEOTIDE SEQUENCE [LARGE SCALE GENOMIC DNA]</scope>
    <source>
        <tissue evidence="1">Muscle</tissue>
    </source>
</reference>
<dbReference type="EMBL" id="VSRR010004201">
    <property type="protein sequence ID" value="MPC38889.1"/>
    <property type="molecule type" value="Genomic_DNA"/>
</dbReference>
<gene>
    <name evidence="1" type="ORF">E2C01_032405</name>
</gene>